<feature type="compositionally biased region" description="Low complexity" evidence="6">
    <location>
        <begin position="1"/>
        <end position="16"/>
    </location>
</feature>
<sequence length="493" mass="52511">MTTLQNPTSETTPTTARRTKRWISDWRPEDPEFWESTGRPVARRNLVWSILAEHIGFSVWFLWSMSTGFLAAAGFGYDAEQLFILTSVSSAVGAFLRVPYTFAVPIFGGRNWTVLSALLLLIPTIMFVVAVQNPETSYTTFVLIAALSGFGGGNFASSMANINAFYPAKEKGLALGLNAAGGNIGVAVVQLILPIVIGAGGLWGLIKGAETIQLANVGYLYIGLSLVAAAGAYFFMNNLEGAQTRLSETATILKQKQTWIMSFLYVGTFGSFIGYSGAFGLLIKLYFSGTFDGAFSGYTFAYYAFLGATVGSICRPIGGRIADKLGGAKVTLGVFLLQAGGTLGILYSVYQLEAATSPEAVAANGQVFNLFLATFLFVFAMTGFGNGSTFKMIPAIWKTQAELDTPEGGVSRTLALKKRALEASAAVGIVSAVGAFGGFVIPMMFAAPWVPADGKLEAVQTAFWVFTAYYVACAVVTYAVYMRKGTPLAEANV</sequence>
<dbReference type="InterPro" id="IPR011701">
    <property type="entry name" value="MFS"/>
</dbReference>
<evidence type="ECO:0000256" key="2">
    <source>
        <dbReference type="ARBA" id="ARBA00008432"/>
    </source>
</evidence>
<evidence type="ECO:0000256" key="1">
    <source>
        <dbReference type="ARBA" id="ARBA00004141"/>
    </source>
</evidence>
<feature type="transmembrane region" description="Helical" evidence="7">
    <location>
        <begin position="83"/>
        <end position="100"/>
    </location>
</feature>
<feature type="transmembrane region" description="Helical" evidence="7">
    <location>
        <begin position="112"/>
        <end position="131"/>
    </location>
</feature>
<keyword evidence="9" id="KW-1185">Reference proteome</keyword>
<dbReference type="GO" id="GO:0015112">
    <property type="term" value="F:nitrate transmembrane transporter activity"/>
    <property type="evidence" value="ECO:0007669"/>
    <property type="project" value="InterPro"/>
</dbReference>
<dbReference type="PANTHER" id="PTHR23515">
    <property type="entry name" value="HIGH-AFFINITY NITRATE TRANSPORTER 2.3"/>
    <property type="match status" value="1"/>
</dbReference>
<dbReference type="SUPFAM" id="SSF103473">
    <property type="entry name" value="MFS general substrate transporter"/>
    <property type="match status" value="1"/>
</dbReference>
<dbReference type="RefSeq" id="WP_250827277.1">
    <property type="nucleotide sequence ID" value="NZ_JAMOIL010000011.1"/>
</dbReference>
<feature type="transmembrane region" description="Helical" evidence="7">
    <location>
        <begin position="299"/>
        <end position="318"/>
    </location>
</feature>
<dbReference type="CDD" id="cd17341">
    <property type="entry name" value="MFS_NRT2_like"/>
    <property type="match status" value="1"/>
</dbReference>
<dbReference type="Gene3D" id="1.20.1250.20">
    <property type="entry name" value="MFS general substrate transporter like domains"/>
    <property type="match status" value="1"/>
</dbReference>
<comment type="subcellular location">
    <subcellularLocation>
        <location evidence="1">Membrane</location>
        <topology evidence="1">Multi-pass membrane protein</topology>
    </subcellularLocation>
</comment>
<evidence type="ECO:0000256" key="6">
    <source>
        <dbReference type="SAM" id="MobiDB-lite"/>
    </source>
</evidence>
<evidence type="ECO:0000313" key="9">
    <source>
        <dbReference type="Proteomes" id="UP001139485"/>
    </source>
</evidence>
<organism evidence="8 9">
    <name type="scientific">Nocardioides bruguierae</name>
    <dbReference type="NCBI Taxonomy" id="2945102"/>
    <lineage>
        <taxon>Bacteria</taxon>
        <taxon>Bacillati</taxon>
        <taxon>Actinomycetota</taxon>
        <taxon>Actinomycetes</taxon>
        <taxon>Propionibacteriales</taxon>
        <taxon>Nocardioidaceae</taxon>
        <taxon>Nocardioides</taxon>
    </lineage>
</organism>
<dbReference type="Pfam" id="PF07690">
    <property type="entry name" value="MFS_1"/>
    <property type="match status" value="1"/>
</dbReference>
<dbReference type="GO" id="GO:0016020">
    <property type="term" value="C:membrane"/>
    <property type="evidence" value="ECO:0007669"/>
    <property type="project" value="UniProtKB-SubCell"/>
</dbReference>
<gene>
    <name evidence="8" type="ORF">M8330_10520</name>
</gene>
<feature type="transmembrane region" description="Helical" evidence="7">
    <location>
        <begin position="425"/>
        <end position="450"/>
    </location>
</feature>
<feature type="transmembrane region" description="Helical" evidence="7">
    <location>
        <begin position="46"/>
        <end position="63"/>
    </location>
</feature>
<comment type="similarity">
    <text evidence="2">Belongs to the major facilitator superfamily. Nitrate/nitrite porter (TC 2.A.1.8) family.</text>
</comment>
<keyword evidence="5 7" id="KW-0472">Membrane</keyword>
<feature type="transmembrane region" description="Helical" evidence="7">
    <location>
        <begin position="370"/>
        <end position="390"/>
    </location>
</feature>
<evidence type="ECO:0000313" key="8">
    <source>
        <dbReference type="EMBL" id="MCM0620724.1"/>
    </source>
</evidence>
<evidence type="ECO:0000256" key="3">
    <source>
        <dbReference type="ARBA" id="ARBA00022692"/>
    </source>
</evidence>
<feature type="transmembrane region" description="Helical" evidence="7">
    <location>
        <begin position="218"/>
        <end position="236"/>
    </location>
</feature>
<name>A0A9X2IFQ7_9ACTN</name>
<feature type="transmembrane region" description="Helical" evidence="7">
    <location>
        <begin position="263"/>
        <end position="287"/>
    </location>
</feature>
<protein>
    <submittedName>
        <fullName evidence="8">NarK/NasA family nitrate transporter</fullName>
    </submittedName>
</protein>
<comment type="caution">
    <text evidence="8">The sequence shown here is derived from an EMBL/GenBank/DDBJ whole genome shotgun (WGS) entry which is preliminary data.</text>
</comment>
<dbReference type="InterPro" id="IPR036259">
    <property type="entry name" value="MFS_trans_sf"/>
</dbReference>
<feature type="transmembrane region" description="Helical" evidence="7">
    <location>
        <begin position="462"/>
        <end position="481"/>
    </location>
</feature>
<dbReference type="EMBL" id="JAMOIL010000011">
    <property type="protein sequence ID" value="MCM0620724.1"/>
    <property type="molecule type" value="Genomic_DNA"/>
</dbReference>
<evidence type="ECO:0000256" key="5">
    <source>
        <dbReference type="ARBA" id="ARBA00023136"/>
    </source>
</evidence>
<keyword evidence="4 7" id="KW-1133">Transmembrane helix</keyword>
<evidence type="ECO:0000256" key="7">
    <source>
        <dbReference type="SAM" id="Phobius"/>
    </source>
</evidence>
<evidence type="ECO:0000256" key="4">
    <source>
        <dbReference type="ARBA" id="ARBA00022989"/>
    </source>
</evidence>
<dbReference type="InterPro" id="IPR044772">
    <property type="entry name" value="NO3_transporter"/>
</dbReference>
<dbReference type="Proteomes" id="UP001139485">
    <property type="component" value="Unassembled WGS sequence"/>
</dbReference>
<dbReference type="AlphaFoldDB" id="A0A9X2IFQ7"/>
<keyword evidence="3 7" id="KW-0812">Transmembrane</keyword>
<feature type="transmembrane region" description="Helical" evidence="7">
    <location>
        <begin position="137"/>
        <end position="156"/>
    </location>
</feature>
<feature type="transmembrane region" description="Helical" evidence="7">
    <location>
        <begin position="330"/>
        <end position="350"/>
    </location>
</feature>
<accession>A0A9X2IFQ7</accession>
<feature type="transmembrane region" description="Helical" evidence="7">
    <location>
        <begin position="177"/>
        <end position="206"/>
    </location>
</feature>
<feature type="region of interest" description="Disordered" evidence="6">
    <location>
        <begin position="1"/>
        <end position="21"/>
    </location>
</feature>
<proteinExistence type="inferred from homology"/>
<reference evidence="8" key="1">
    <citation type="submission" date="2022-05" db="EMBL/GenBank/DDBJ databases">
        <authorList>
            <person name="Tuo L."/>
        </authorList>
    </citation>
    <scope>NUCLEOTIDE SEQUENCE</scope>
    <source>
        <strain evidence="8">BSK12Z-4</strain>
    </source>
</reference>